<dbReference type="GO" id="GO:0050112">
    <property type="term" value="F:inositol 2-dehydrogenase (NAD+) activity"/>
    <property type="evidence" value="ECO:0007669"/>
    <property type="project" value="UniProtKB-UniRule"/>
</dbReference>
<sequence>MLKVGVIGTGMIGQDHIRRMTTVLSGVAVTAVSDVDSAVAADVGGRIGATVHATGEDVVADPQVDAVLVCSWGPTHEQYVLAAIAAGKPVFCEKPLATTQEACLRIVEAEVAYGSRLVQVGYMRRFDFAYRQLKLTLESGEIGSPLMMHCAHRNASVPSFYQKEMAITDTAVHEIDMARWMFGEEIAAARVLVPRRSRNGGELQDPLLLILEMASGVIVDVELSVNIRYGYDIRGEIVGEDGTAALGSLSPLEIRTAKQVITPVPADWRERFLQAYDVELQEWVHALALGGRPLGPTAWDGYAAAVVSDAGVAALRTGERVEVTLVEQPKLYSSAEVVA</sequence>
<comment type="function">
    <text evidence="4">Involved in the oxidation of myo-inositol (MI) to 2-keto-myo-inositol (2KMI or 2-inosose).</text>
</comment>
<protein>
    <recommendedName>
        <fullName evidence="4">Inositol 2-dehydrogenase</fullName>
        <ecNumber evidence="4">1.1.1.18</ecNumber>
    </recommendedName>
    <alternativeName>
        <fullName evidence="4">Myo-inositol 2-dehydrogenase</fullName>
        <shortName evidence="4">MI 2-dehydrogenase</shortName>
    </alternativeName>
</protein>
<dbReference type="Proteomes" id="UP000677082">
    <property type="component" value="Unassembled WGS sequence"/>
</dbReference>
<accession>A0A919W2V1</accession>
<dbReference type="InterPro" id="IPR000683">
    <property type="entry name" value="Gfo/Idh/MocA-like_OxRdtase_N"/>
</dbReference>
<proteinExistence type="inferred from homology"/>
<comment type="caution">
    <text evidence="7">The sequence shown here is derived from an EMBL/GenBank/DDBJ whole genome shotgun (WGS) entry which is preliminary data.</text>
</comment>
<dbReference type="Pfam" id="PF01408">
    <property type="entry name" value="GFO_IDH_MocA"/>
    <property type="match status" value="1"/>
</dbReference>
<gene>
    <name evidence="4 7" type="primary">iolG</name>
    <name evidence="7" type="ORF">Ato02nite_002960</name>
</gene>
<dbReference type="SUPFAM" id="SSF55347">
    <property type="entry name" value="Glyceraldehyde-3-phosphate dehydrogenase-like, C-terminal domain"/>
    <property type="match status" value="1"/>
</dbReference>
<comment type="subunit">
    <text evidence="4">Homotetramer.</text>
</comment>
<keyword evidence="2 4" id="KW-0560">Oxidoreductase</keyword>
<dbReference type="EC" id="1.1.1.18" evidence="4"/>
<keyword evidence="8" id="KW-1185">Reference proteome</keyword>
<evidence type="ECO:0000256" key="3">
    <source>
        <dbReference type="ARBA" id="ARBA00023027"/>
    </source>
</evidence>
<evidence type="ECO:0000259" key="5">
    <source>
        <dbReference type="Pfam" id="PF01408"/>
    </source>
</evidence>
<dbReference type="GO" id="GO:0019310">
    <property type="term" value="P:inositol catabolic process"/>
    <property type="evidence" value="ECO:0007669"/>
    <property type="project" value="UniProtKB-UniRule"/>
</dbReference>
<dbReference type="HAMAP" id="MF_01671">
    <property type="entry name" value="IolG"/>
    <property type="match status" value="1"/>
</dbReference>
<evidence type="ECO:0000313" key="7">
    <source>
        <dbReference type="EMBL" id="GIM88503.1"/>
    </source>
</evidence>
<evidence type="ECO:0000256" key="4">
    <source>
        <dbReference type="HAMAP-Rule" id="MF_01671"/>
    </source>
</evidence>
<dbReference type="PANTHER" id="PTHR43593:SF1">
    <property type="entry name" value="INOSITOL 2-DEHYDROGENASE"/>
    <property type="match status" value="1"/>
</dbReference>
<feature type="domain" description="Gfo/Idh/MocA-like oxidoreductase N-terminal" evidence="5">
    <location>
        <begin position="2"/>
        <end position="122"/>
    </location>
</feature>
<dbReference type="PANTHER" id="PTHR43593">
    <property type="match status" value="1"/>
</dbReference>
<dbReference type="InterPro" id="IPR023794">
    <property type="entry name" value="MI/DCI_dehydrogenase"/>
</dbReference>
<evidence type="ECO:0000256" key="1">
    <source>
        <dbReference type="ARBA" id="ARBA00010928"/>
    </source>
</evidence>
<comment type="catalytic activity">
    <reaction evidence="4">
        <text>myo-inositol + NAD(+) = scyllo-inosose + NADH + H(+)</text>
        <dbReference type="Rhea" id="RHEA:16949"/>
        <dbReference type="ChEBI" id="CHEBI:15378"/>
        <dbReference type="ChEBI" id="CHEBI:17268"/>
        <dbReference type="ChEBI" id="CHEBI:17811"/>
        <dbReference type="ChEBI" id="CHEBI:57540"/>
        <dbReference type="ChEBI" id="CHEBI:57945"/>
        <dbReference type="EC" id="1.1.1.18"/>
    </reaction>
</comment>
<dbReference type="InterPro" id="IPR004104">
    <property type="entry name" value="Gfo/Idh/MocA-like_OxRdtase_C"/>
</dbReference>
<evidence type="ECO:0000259" key="6">
    <source>
        <dbReference type="Pfam" id="PF02894"/>
    </source>
</evidence>
<keyword evidence="3 4" id="KW-0520">NAD</keyword>
<dbReference type="InterPro" id="IPR050424">
    <property type="entry name" value="Gfo-Idh-MocA_inositol_DH"/>
</dbReference>
<dbReference type="SUPFAM" id="SSF51735">
    <property type="entry name" value="NAD(P)-binding Rossmann-fold domains"/>
    <property type="match status" value="1"/>
</dbReference>
<reference evidence="7 8" key="1">
    <citation type="submission" date="2021-03" db="EMBL/GenBank/DDBJ databases">
        <title>Whole genome shotgun sequence of Actinoplanes toevensis NBRC 105298.</title>
        <authorList>
            <person name="Komaki H."/>
            <person name="Tamura T."/>
        </authorList>
    </citation>
    <scope>NUCLEOTIDE SEQUENCE [LARGE SCALE GENOMIC DNA]</scope>
    <source>
        <strain evidence="7 8">NBRC 105298</strain>
    </source>
</reference>
<evidence type="ECO:0000256" key="2">
    <source>
        <dbReference type="ARBA" id="ARBA00023002"/>
    </source>
</evidence>
<evidence type="ECO:0000313" key="8">
    <source>
        <dbReference type="Proteomes" id="UP000677082"/>
    </source>
</evidence>
<feature type="domain" description="Gfo/Idh/MocA-like oxidoreductase C-terminal" evidence="6">
    <location>
        <begin position="137"/>
        <end position="323"/>
    </location>
</feature>
<comment type="similarity">
    <text evidence="1 4">Belongs to the Gfo/Idh/MocA family.</text>
</comment>
<dbReference type="Pfam" id="PF02894">
    <property type="entry name" value="GFO_IDH_MocA_C"/>
    <property type="match status" value="1"/>
</dbReference>
<dbReference type="RefSeq" id="WP_213004485.1">
    <property type="nucleotide sequence ID" value="NZ_BOQN01000003.1"/>
</dbReference>
<name>A0A919W2V1_9ACTN</name>
<dbReference type="Gene3D" id="3.40.50.720">
    <property type="entry name" value="NAD(P)-binding Rossmann-like Domain"/>
    <property type="match status" value="1"/>
</dbReference>
<dbReference type="InterPro" id="IPR036291">
    <property type="entry name" value="NAD(P)-bd_dom_sf"/>
</dbReference>
<dbReference type="GO" id="GO:0000166">
    <property type="term" value="F:nucleotide binding"/>
    <property type="evidence" value="ECO:0007669"/>
    <property type="project" value="InterPro"/>
</dbReference>
<dbReference type="EMBL" id="BOQN01000003">
    <property type="protein sequence ID" value="GIM88503.1"/>
    <property type="molecule type" value="Genomic_DNA"/>
</dbReference>
<dbReference type="AlphaFoldDB" id="A0A919W2V1"/>
<organism evidence="7 8">
    <name type="scientific">Paractinoplanes toevensis</name>
    <dbReference type="NCBI Taxonomy" id="571911"/>
    <lineage>
        <taxon>Bacteria</taxon>
        <taxon>Bacillati</taxon>
        <taxon>Actinomycetota</taxon>
        <taxon>Actinomycetes</taxon>
        <taxon>Micromonosporales</taxon>
        <taxon>Micromonosporaceae</taxon>
        <taxon>Paractinoplanes</taxon>
    </lineage>
</organism>
<dbReference type="Gene3D" id="3.30.360.10">
    <property type="entry name" value="Dihydrodipicolinate Reductase, domain 2"/>
    <property type="match status" value="1"/>
</dbReference>